<dbReference type="AlphaFoldDB" id="A0A699ZG91"/>
<name>A0A699ZG91_HAELA</name>
<comment type="caution">
    <text evidence="2">The sequence shown here is derived from an EMBL/GenBank/DDBJ whole genome shotgun (WGS) entry which is preliminary data.</text>
</comment>
<feature type="compositionally biased region" description="Basic and acidic residues" evidence="1">
    <location>
        <begin position="11"/>
        <end position="32"/>
    </location>
</feature>
<gene>
    <name evidence="2" type="ORF">HaLaN_14638</name>
</gene>
<protein>
    <submittedName>
        <fullName evidence="2">Uncharacterized protein</fullName>
    </submittedName>
</protein>
<accession>A0A699ZG91</accession>
<sequence length="32" mass="3600">MGIRNAMTSKTAEKKQLVQDVLKNRQGEPGRD</sequence>
<dbReference type="Proteomes" id="UP000485058">
    <property type="component" value="Unassembled WGS sequence"/>
</dbReference>
<evidence type="ECO:0000256" key="1">
    <source>
        <dbReference type="SAM" id="MobiDB-lite"/>
    </source>
</evidence>
<evidence type="ECO:0000313" key="2">
    <source>
        <dbReference type="EMBL" id="GFH17914.1"/>
    </source>
</evidence>
<evidence type="ECO:0000313" key="3">
    <source>
        <dbReference type="Proteomes" id="UP000485058"/>
    </source>
</evidence>
<proteinExistence type="predicted"/>
<reference evidence="2 3" key="1">
    <citation type="submission" date="2020-02" db="EMBL/GenBank/DDBJ databases">
        <title>Draft genome sequence of Haematococcus lacustris strain NIES-144.</title>
        <authorList>
            <person name="Morimoto D."/>
            <person name="Nakagawa S."/>
            <person name="Yoshida T."/>
            <person name="Sawayama S."/>
        </authorList>
    </citation>
    <scope>NUCLEOTIDE SEQUENCE [LARGE SCALE GENOMIC DNA]</scope>
    <source>
        <strain evidence="2 3">NIES-144</strain>
    </source>
</reference>
<dbReference type="EMBL" id="BLLF01001221">
    <property type="protein sequence ID" value="GFH17914.1"/>
    <property type="molecule type" value="Genomic_DNA"/>
</dbReference>
<feature type="compositionally biased region" description="Polar residues" evidence="1">
    <location>
        <begin position="1"/>
        <end position="10"/>
    </location>
</feature>
<keyword evidence="3" id="KW-1185">Reference proteome</keyword>
<feature type="region of interest" description="Disordered" evidence="1">
    <location>
        <begin position="1"/>
        <end position="32"/>
    </location>
</feature>
<organism evidence="2 3">
    <name type="scientific">Haematococcus lacustris</name>
    <name type="common">Green alga</name>
    <name type="synonym">Haematococcus pluvialis</name>
    <dbReference type="NCBI Taxonomy" id="44745"/>
    <lineage>
        <taxon>Eukaryota</taxon>
        <taxon>Viridiplantae</taxon>
        <taxon>Chlorophyta</taxon>
        <taxon>core chlorophytes</taxon>
        <taxon>Chlorophyceae</taxon>
        <taxon>CS clade</taxon>
        <taxon>Chlamydomonadales</taxon>
        <taxon>Haematococcaceae</taxon>
        <taxon>Haematococcus</taxon>
    </lineage>
</organism>